<comment type="caution">
    <text evidence="1">The sequence shown here is derived from an EMBL/GenBank/DDBJ whole genome shotgun (WGS) entry which is preliminary data.</text>
</comment>
<sequence>MKHIYKLLAGVALATTAYSCGGKSELFPDLYGKDRRSVLTDFNDVKNGGGKAQKAAPAMYVDFSAGMYTAFGAGNIKQLMAQSFNIVLEQQFSVFKLVQDEVTPITVANSTELGQIVNDPKQYLDRRAPIQVAVEQIVNGKSDALLITDFEEFQNGAEVTSTAYLKISFSKWLHRGNSISFFIADYKEGKIDKHIYFTVFNYGRPTEKSLISKLRPVLSALPAKFDLSAEPYVLKTEYPEPGQGGIFRDEKAKDMQHQNVLDLQPSFFSAANNNNPFEYYPLGVDWETIAQAKKEYSSSGQFKDMFRKLFVDLSNIDSYEIEGLDVRAYDATNDFERYAKCVEASKHKPRIIKGGDGEQKIADNESDEIALNCYNSDGTIKAEYKYEPIEQPLINGVFGLNQALFMNTSHDDRSKTEIGLSLADDLQGLNSPGSNRLVRVVINISKVKVNTTNTVMDKFRWINADGIANTALYESVRNTLDDLRPVNKTIFTYYIKTAQ</sequence>
<dbReference type="Proteomes" id="UP000318010">
    <property type="component" value="Unassembled WGS sequence"/>
</dbReference>
<keyword evidence="2" id="KW-1185">Reference proteome</keyword>
<dbReference type="PROSITE" id="PS51257">
    <property type="entry name" value="PROKAR_LIPOPROTEIN"/>
    <property type="match status" value="1"/>
</dbReference>
<dbReference type="EMBL" id="VOEI01000002">
    <property type="protein sequence ID" value="TWR26796.1"/>
    <property type="molecule type" value="Genomic_DNA"/>
</dbReference>
<dbReference type="AlphaFoldDB" id="A0A563U610"/>
<protein>
    <recommendedName>
        <fullName evidence="3">Lipoprotein</fullName>
    </recommendedName>
</protein>
<dbReference type="RefSeq" id="WP_146269801.1">
    <property type="nucleotide sequence ID" value="NZ_VOEI01000002.1"/>
</dbReference>
<reference evidence="1 2" key="1">
    <citation type="submission" date="2019-07" db="EMBL/GenBank/DDBJ databases">
        <authorList>
            <person name="Kim J."/>
        </authorList>
    </citation>
    <scope>NUCLEOTIDE SEQUENCE [LARGE SCALE GENOMIC DNA]</scope>
    <source>
        <strain evidence="1 2">MJ1a</strain>
    </source>
</reference>
<accession>A0A563U610</accession>
<dbReference type="OrthoDB" id="621150at2"/>
<gene>
    <name evidence="1" type="ORF">FPZ42_07090</name>
</gene>
<name>A0A563U610_9SPHI</name>
<proteinExistence type="predicted"/>
<evidence type="ECO:0000313" key="2">
    <source>
        <dbReference type="Proteomes" id="UP000318010"/>
    </source>
</evidence>
<evidence type="ECO:0008006" key="3">
    <source>
        <dbReference type="Google" id="ProtNLM"/>
    </source>
</evidence>
<evidence type="ECO:0000313" key="1">
    <source>
        <dbReference type="EMBL" id="TWR26796.1"/>
    </source>
</evidence>
<organism evidence="1 2">
    <name type="scientific">Mucilaginibacter achroorhodeus</name>
    <dbReference type="NCBI Taxonomy" id="2599294"/>
    <lineage>
        <taxon>Bacteria</taxon>
        <taxon>Pseudomonadati</taxon>
        <taxon>Bacteroidota</taxon>
        <taxon>Sphingobacteriia</taxon>
        <taxon>Sphingobacteriales</taxon>
        <taxon>Sphingobacteriaceae</taxon>
        <taxon>Mucilaginibacter</taxon>
    </lineage>
</organism>